<organism evidence="2 3">
    <name type="scientific">Artemisia annua</name>
    <name type="common">Sweet wormwood</name>
    <dbReference type="NCBI Taxonomy" id="35608"/>
    <lineage>
        <taxon>Eukaryota</taxon>
        <taxon>Viridiplantae</taxon>
        <taxon>Streptophyta</taxon>
        <taxon>Embryophyta</taxon>
        <taxon>Tracheophyta</taxon>
        <taxon>Spermatophyta</taxon>
        <taxon>Magnoliopsida</taxon>
        <taxon>eudicotyledons</taxon>
        <taxon>Gunneridae</taxon>
        <taxon>Pentapetalae</taxon>
        <taxon>asterids</taxon>
        <taxon>campanulids</taxon>
        <taxon>Asterales</taxon>
        <taxon>Asteraceae</taxon>
        <taxon>Asteroideae</taxon>
        <taxon>Anthemideae</taxon>
        <taxon>Artemisiinae</taxon>
        <taxon>Artemisia</taxon>
    </lineage>
</organism>
<sequence>MGGVSNDMLEPLPPSNGFVKLNCDAAWLPSSKQAGFGFVARNSEGEVIFSGAKHIDYSESVLIAEAGAVWWAVKTAHDKHLSKIEVETDSFVLYRSLLMGIPLLQISSMWQDIMDLSSTFECCHWASVKRGANTVAHSIARYALGDIVSSVVDGLLHHE</sequence>
<dbReference type="InterPro" id="IPR012337">
    <property type="entry name" value="RNaseH-like_sf"/>
</dbReference>
<feature type="domain" description="RNase H type-1" evidence="1">
    <location>
        <begin position="22"/>
        <end position="143"/>
    </location>
</feature>
<evidence type="ECO:0000313" key="3">
    <source>
        <dbReference type="Proteomes" id="UP000245207"/>
    </source>
</evidence>
<keyword evidence="3" id="KW-1185">Reference proteome</keyword>
<dbReference type="AlphaFoldDB" id="A0A2U1NPB7"/>
<dbReference type="InterPro" id="IPR002156">
    <property type="entry name" value="RNaseH_domain"/>
</dbReference>
<dbReference type="InterPro" id="IPR052929">
    <property type="entry name" value="RNase_H-like_EbsB-rel"/>
</dbReference>
<dbReference type="STRING" id="35608.A0A2U1NPB7"/>
<name>A0A2U1NPB7_ARTAN</name>
<dbReference type="PANTHER" id="PTHR47074">
    <property type="entry name" value="BNAC02G40300D PROTEIN"/>
    <property type="match status" value="1"/>
</dbReference>
<dbReference type="OrthoDB" id="1001083at2759"/>
<comment type="caution">
    <text evidence="2">The sequence shown here is derived from an EMBL/GenBank/DDBJ whole genome shotgun (WGS) entry which is preliminary data.</text>
</comment>
<accession>A0A2U1NPB7</accession>
<dbReference type="GO" id="GO:0003676">
    <property type="term" value="F:nucleic acid binding"/>
    <property type="evidence" value="ECO:0007669"/>
    <property type="project" value="InterPro"/>
</dbReference>
<evidence type="ECO:0000313" key="2">
    <source>
        <dbReference type="EMBL" id="PWA75357.1"/>
    </source>
</evidence>
<gene>
    <name evidence="2" type="ORF">CTI12_AA244370</name>
</gene>
<dbReference type="InterPro" id="IPR036397">
    <property type="entry name" value="RNaseH_sf"/>
</dbReference>
<evidence type="ECO:0000259" key="1">
    <source>
        <dbReference type="Pfam" id="PF13456"/>
    </source>
</evidence>
<proteinExistence type="predicted"/>
<dbReference type="GO" id="GO:0004523">
    <property type="term" value="F:RNA-DNA hybrid ribonuclease activity"/>
    <property type="evidence" value="ECO:0007669"/>
    <property type="project" value="InterPro"/>
</dbReference>
<dbReference type="EMBL" id="PKPP01002423">
    <property type="protein sequence ID" value="PWA75357.1"/>
    <property type="molecule type" value="Genomic_DNA"/>
</dbReference>
<dbReference type="CDD" id="cd06222">
    <property type="entry name" value="RNase_H_like"/>
    <property type="match status" value="1"/>
</dbReference>
<protein>
    <recommendedName>
        <fullName evidence="1">RNase H type-1 domain-containing protein</fullName>
    </recommendedName>
</protein>
<dbReference type="PANTHER" id="PTHR47074:SF48">
    <property type="entry name" value="POLYNUCLEOTIDYL TRANSFERASE, RIBONUCLEASE H-LIKE SUPERFAMILY PROTEIN"/>
    <property type="match status" value="1"/>
</dbReference>
<dbReference type="Gene3D" id="3.30.420.10">
    <property type="entry name" value="Ribonuclease H-like superfamily/Ribonuclease H"/>
    <property type="match status" value="1"/>
</dbReference>
<dbReference type="InterPro" id="IPR044730">
    <property type="entry name" value="RNase_H-like_dom_plant"/>
</dbReference>
<reference evidence="2 3" key="1">
    <citation type="journal article" date="2018" name="Mol. Plant">
        <title>The genome of Artemisia annua provides insight into the evolution of Asteraceae family and artemisinin biosynthesis.</title>
        <authorList>
            <person name="Shen Q."/>
            <person name="Zhang L."/>
            <person name="Liao Z."/>
            <person name="Wang S."/>
            <person name="Yan T."/>
            <person name="Shi P."/>
            <person name="Liu M."/>
            <person name="Fu X."/>
            <person name="Pan Q."/>
            <person name="Wang Y."/>
            <person name="Lv Z."/>
            <person name="Lu X."/>
            <person name="Zhang F."/>
            <person name="Jiang W."/>
            <person name="Ma Y."/>
            <person name="Chen M."/>
            <person name="Hao X."/>
            <person name="Li L."/>
            <person name="Tang Y."/>
            <person name="Lv G."/>
            <person name="Zhou Y."/>
            <person name="Sun X."/>
            <person name="Brodelius P.E."/>
            <person name="Rose J.K.C."/>
            <person name="Tang K."/>
        </authorList>
    </citation>
    <scope>NUCLEOTIDE SEQUENCE [LARGE SCALE GENOMIC DNA]</scope>
    <source>
        <strain evidence="3">cv. Huhao1</strain>
        <tissue evidence="2">Leaf</tissue>
    </source>
</reference>
<dbReference type="SUPFAM" id="SSF53098">
    <property type="entry name" value="Ribonuclease H-like"/>
    <property type="match status" value="1"/>
</dbReference>
<dbReference type="Proteomes" id="UP000245207">
    <property type="component" value="Unassembled WGS sequence"/>
</dbReference>
<dbReference type="Pfam" id="PF13456">
    <property type="entry name" value="RVT_3"/>
    <property type="match status" value="1"/>
</dbReference>